<dbReference type="SMART" id="SM00530">
    <property type="entry name" value="HTH_XRE"/>
    <property type="match status" value="1"/>
</dbReference>
<dbReference type="PROSITE" id="PS50977">
    <property type="entry name" value="HTH_TETR_2"/>
    <property type="match status" value="1"/>
</dbReference>
<dbReference type="PANTHER" id="PTHR30055:SF200">
    <property type="entry name" value="HTH-TYPE TRANSCRIPTIONAL REPRESSOR BDCR"/>
    <property type="match status" value="1"/>
</dbReference>
<keyword evidence="7" id="KW-1185">Reference proteome</keyword>
<dbReference type="Pfam" id="PF01381">
    <property type="entry name" value="HTH_3"/>
    <property type="match status" value="1"/>
</dbReference>
<proteinExistence type="predicted"/>
<dbReference type="EMBL" id="JBHMAU010000065">
    <property type="protein sequence ID" value="MFB9776679.1"/>
    <property type="molecule type" value="Genomic_DNA"/>
</dbReference>
<dbReference type="Pfam" id="PF00440">
    <property type="entry name" value="TetR_N"/>
    <property type="match status" value="1"/>
</dbReference>
<evidence type="ECO:0000259" key="4">
    <source>
        <dbReference type="PROSITE" id="PS50943"/>
    </source>
</evidence>
<dbReference type="Gene3D" id="1.10.357.10">
    <property type="entry name" value="Tetracycline Repressor, domain 2"/>
    <property type="match status" value="1"/>
</dbReference>
<dbReference type="SUPFAM" id="SSF48498">
    <property type="entry name" value="Tetracyclin repressor-like, C-terminal domain"/>
    <property type="match status" value="1"/>
</dbReference>
<dbReference type="PANTHER" id="PTHR30055">
    <property type="entry name" value="HTH-TYPE TRANSCRIPTIONAL REGULATOR RUTR"/>
    <property type="match status" value="1"/>
</dbReference>
<dbReference type="PRINTS" id="PR00455">
    <property type="entry name" value="HTHTETR"/>
</dbReference>
<dbReference type="CDD" id="cd00093">
    <property type="entry name" value="HTH_XRE"/>
    <property type="match status" value="1"/>
</dbReference>
<dbReference type="SUPFAM" id="SSF46689">
    <property type="entry name" value="Homeodomain-like"/>
    <property type="match status" value="1"/>
</dbReference>
<dbReference type="Proteomes" id="UP001589707">
    <property type="component" value="Unassembled WGS sequence"/>
</dbReference>
<dbReference type="InterPro" id="IPR010982">
    <property type="entry name" value="Lambda_DNA-bd_dom_sf"/>
</dbReference>
<feature type="region of interest" description="Disordered" evidence="3">
    <location>
        <begin position="336"/>
        <end position="359"/>
    </location>
</feature>
<evidence type="ECO:0000313" key="7">
    <source>
        <dbReference type="Proteomes" id="UP001589707"/>
    </source>
</evidence>
<dbReference type="InterPro" id="IPR036271">
    <property type="entry name" value="Tet_transcr_reg_TetR-rel_C_sf"/>
</dbReference>
<keyword evidence="1 2" id="KW-0238">DNA-binding</keyword>
<dbReference type="InterPro" id="IPR001647">
    <property type="entry name" value="HTH_TetR"/>
</dbReference>
<dbReference type="SUPFAM" id="SSF47413">
    <property type="entry name" value="lambda repressor-like DNA-binding domains"/>
    <property type="match status" value="1"/>
</dbReference>
<dbReference type="InterPro" id="IPR001387">
    <property type="entry name" value="Cro/C1-type_HTH"/>
</dbReference>
<evidence type="ECO:0000256" key="3">
    <source>
        <dbReference type="SAM" id="MobiDB-lite"/>
    </source>
</evidence>
<feature type="region of interest" description="Disordered" evidence="3">
    <location>
        <begin position="76"/>
        <end position="129"/>
    </location>
</feature>
<protein>
    <submittedName>
        <fullName evidence="6">TetR family transcriptional regulator</fullName>
    </submittedName>
</protein>
<feature type="compositionally biased region" description="Low complexity" evidence="3">
    <location>
        <begin position="92"/>
        <end position="123"/>
    </location>
</feature>
<dbReference type="PROSITE" id="PS50943">
    <property type="entry name" value="HTH_CROC1"/>
    <property type="match status" value="1"/>
</dbReference>
<name>A0ABV5X2X0_9MICO</name>
<evidence type="ECO:0000256" key="2">
    <source>
        <dbReference type="PROSITE-ProRule" id="PRU00335"/>
    </source>
</evidence>
<feature type="domain" description="HTH tetR-type" evidence="5">
    <location>
        <begin position="131"/>
        <end position="191"/>
    </location>
</feature>
<reference evidence="6 7" key="1">
    <citation type="submission" date="2024-09" db="EMBL/GenBank/DDBJ databases">
        <authorList>
            <person name="Sun Q."/>
            <person name="Mori K."/>
        </authorList>
    </citation>
    <scope>NUCLEOTIDE SEQUENCE [LARGE SCALE GENOMIC DNA]</scope>
    <source>
        <strain evidence="6 7">JCM 11683</strain>
    </source>
</reference>
<organism evidence="6 7">
    <name type="scientific">Brevibacterium otitidis</name>
    <dbReference type="NCBI Taxonomy" id="53364"/>
    <lineage>
        <taxon>Bacteria</taxon>
        <taxon>Bacillati</taxon>
        <taxon>Actinomycetota</taxon>
        <taxon>Actinomycetes</taxon>
        <taxon>Micrococcales</taxon>
        <taxon>Brevibacteriaceae</taxon>
        <taxon>Brevibacterium</taxon>
    </lineage>
</organism>
<evidence type="ECO:0000259" key="5">
    <source>
        <dbReference type="PROSITE" id="PS50977"/>
    </source>
</evidence>
<accession>A0ABV5X2X0</accession>
<evidence type="ECO:0000313" key="6">
    <source>
        <dbReference type="EMBL" id="MFB9776679.1"/>
    </source>
</evidence>
<feature type="DNA-binding region" description="H-T-H motif" evidence="2">
    <location>
        <begin position="154"/>
        <end position="173"/>
    </location>
</feature>
<sequence length="359" mass="37017">MTATTSPAATSAAAVAARVGHALRMRELSQVDAARQIGVDKTKLSKSLSGARRFRLEELSAIADLTDVSLDWLTRGADSQPPAEQHPADTLADAPAGTSAGAPAGMSAGEPDAAAAGRKAVAAGPGGAKAQRMRTRIADAAWRLFSEWGYHRVRMIDIASRAGISAAGLHYHYTSKQEVFVAALQHSAARLQRERAALLASTAAGTRREHIQLLRALIELKLPPGFAACITDAETSTILAGDWSIWLQNFAEIAVGAGSRTAASTLAAAWDAVLTDCLAAGDSAGAFDVGTPDEAAAQLTIFLDGLVLRTLAGAADDPQALIDRYLAATILAPAPTGSTTHPAPAPRARSATSKGESAS</sequence>
<dbReference type="InterPro" id="IPR009057">
    <property type="entry name" value="Homeodomain-like_sf"/>
</dbReference>
<feature type="compositionally biased region" description="Low complexity" evidence="3">
    <location>
        <begin position="338"/>
        <end position="353"/>
    </location>
</feature>
<gene>
    <name evidence="6" type="ORF">ACFFN1_09755</name>
</gene>
<evidence type="ECO:0000256" key="1">
    <source>
        <dbReference type="ARBA" id="ARBA00023125"/>
    </source>
</evidence>
<comment type="caution">
    <text evidence="6">The sequence shown here is derived from an EMBL/GenBank/DDBJ whole genome shotgun (WGS) entry which is preliminary data.</text>
</comment>
<dbReference type="Gene3D" id="1.10.260.40">
    <property type="entry name" value="lambda repressor-like DNA-binding domains"/>
    <property type="match status" value="1"/>
</dbReference>
<feature type="domain" description="HTH cro/C1-type" evidence="4">
    <location>
        <begin position="28"/>
        <end position="73"/>
    </location>
</feature>
<dbReference type="RefSeq" id="WP_376840530.1">
    <property type="nucleotide sequence ID" value="NZ_JBHMAU010000065.1"/>
</dbReference>
<dbReference type="InterPro" id="IPR050109">
    <property type="entry name" value="HTH-type_TetR-like_transc_reg"/>
</dbReference>